<protein>
    <recommendedName>
        <fullName evidence="3">Response regulator</fullName>
    </recommendedName>
</protein>
<accession>A0A5Q2N0R6</accession>
<dbReference type="EMBL" id="CP045875">
    <property type="protein sequence ID" value="QGG46872.1"/>
    <property type="molecule type" value="Genomic_DNA"/>
</dbReference>
<evidence type="ECO:0000313" key="1">
    <source>
        <dbReference type="EMBL" id="QGG46872.1"/>
    </source>
</evidence>
<evidence type="ECO:0008006" key="3">
    <source>
        <dbReference type="Google" id="ProtNLM"/>
    </source>
</evidence>
<keyword evidence="2" id="KW-1185">Reference proteome</keyword>
<proteinExistence type="predicted"/>
<reference evidence="2" key="1">
    <citation type="submission" date="2019-11" db="EMBL/GenBank/DDBJ databases">
        <title>Genome sequence of Heliorestis convoluta strain HH, an alkaliphilic and minimalistic phototrophic bacterium from a soda lake in Egypt.</title>
        <authorList>
            <person name="Dewey E.D."/>
            <person name="Stokes L.M."/>
            <person name="Burchell B.M."/>
            <person name="Shaffer K.N."/>
            <person name="Huntington A.M."/>
            <person name="Baker J.M."/>
            <person name="Nadendla S."/>
            <person name="Giglio M.G."/>
            <person name="Touchman J.W."/>
            <person name="Blankenship R.E."/>
            <person name="Madigan M.T."/>
            <person name="Sattley W.M."/>
        </authorList>
    </citation>
    <scope>NUCLEOTIDE SEQUENCE [LARGE SCALE GENOMIC DNA]</scope>
    <source>
        <strain evidence="2">HH</strain>
    </source>
</reference>
<sequence>MLDNKKNRRALIVSKDKVFAHLLCIVVSEYGLQGDIKNNVTSALKLPNINNYCLVIVELGREPRDYLNLLKEMKKAIGNTSLWLITPFGEVEDNLRQIKVNKVFSRSVDIDELNRHLSLLLTSECKCGVRGDKSQPIRGVL</sequence>
<dbReference type="Proteomes" id="UP000366051">
    <property type="component" value="Chromosome"/>
</dbReference>
<organism evidence="1 2">
    <name type="scientific">Heliorestis convoluta</name>
    <dbReference type="NCBI Taxonomy" id="356322"/>
    <lineage>
        <taxon>Bacteria</taxon>
        <taxon>Bacillati</taxon>
        <taxon>Bacillota</taxon>
        <taxon>Clostridia</taxon>
        <taxon>Eubacteriales</taxon>
        <taxon>Heliobacteriaceae</taxon>
        <taxon>Heliorestis</taxon>
    </lineage>
</organism>
<dbReference type="Gene3D" id="3.40.50.2300">
    <property type="match status" value="1"/>
</dbReference>
<name>A0A5Q2N0R6_9FIRM</name>
<evidence type="ECO:0000313" key="2">
    <source>
        <dbReference type="Proteomes" id="UP000366051"/>
    </source>
</evidence>
<dbReference type="AlphaFoldDB" id="A0A5Q2N0R6"/>
<gene>
    <name evidence="1" type="ORF">FTV88_0694</name>
</gene>
<dbReference type="SUPFAM" id="SSF52172">
    <property type="entry name" value="CheY-like"/>
    <property type="match status" value="1"/>
</dbReference>
<dbReference type="KEGG" id="hcv:FTV88_0694"/>
<dbReference type="InterPro" id="IPR011006">
    <property type="entry name" value="CheY-like_superfamily"/>
</dbReference>